<dbReference type="Pfam" id="PF00089">
    <property type="entry name" value="Trypsin"/>
    <property type="match status" value="1"/>
</dbReference>
<keyword evidence="3" id="KW-0720">Serine protease</keyword>
<protein>
    <recommendedName>
        <fullName evidence="5">Peptidase S1 domain-containing protein</fullName>
    </recommendedName>
</protein>
<dbReference type="SMART" id="SM00020">
    <property type="entry name" value="Tryp_SPc"/>
    <property type="match status" value="1"/>
</dbReference>
<dbReference type="PANTHER" id="PTHR24252">
    <property type="entry name" value="ACROSIN-RELATED"/>
    <property type="match status" value="1"/>
</dbReference>
<dbReference type="Proteomes" id="UP001159428">
    <property type="component" value="Unassembled WGS sequence"/>
</dbReference>
<reference evidence="6 7" key="1">
    <citation type="submission" date="2022-05" db="EMBL/GenBank/DDBJ databases">
        <authorList>
            <consortium name="Genoscope - CEA"/>
            <person name="William W."/>
        </authorList>
    </citation>
    <scope>NUCLEOTIDE SEQUENCE [LARGE SCALE GENOMIC DNA]</scope>
</reference>
<sequence>MTVMQLPEDLSLKGFFSFFSVAGESSSSSTDFAFPQDCGLRKIRNSKVSRVKRIVGGSQSSQGKWPWQAALFFHGTHYCGGAIISDTWILTAAHCFNPNTSKNPADWTVVLGDHHRVKREDKFEQRRNVISITVHENYKSMFFEGIEDTPPMNDITIMKLDRPVTFNDYVQPACLPHRSHVFAPNEECHVAGWGHTEWNGIQPDILRDAKVRIISREVCNQEKSYNGTIHGTAMCAGHPEGRIDACEYDSGGPLVCVKCGRHYVAGLVSWGDQCALPSKYGVYANMTVLTPWVKEKISKFERDSAAKASKNM</sequence>
<keyword evidence="4" id="KW-1015">Disulfide bond</keyword>
<evidence type="ECO:0000256" key="1">
    <source>
        <dbReference type="ARBA" id="ARBA00022670"/>
    </source>
</evidence>
<dbReference type="AlphaFoldDB" id="A0AAU9XRQ0"/>
<keyword evidence="7" id="KW-1185">Reference proteome</keyword>
<comment type="caution">
    <text evidence="6">The sequence shown here is derived from an EMBL/GenBank/DDBJ whole genome shotgun (WGS) entry which is preliminary data.</text>
</comment>
<evidence type="ECO:0000256" key="3">
    <source>
        <dbReference type="ARBA" id="ARBA00022825"/>
    </source>
</evidence>
<dbReference type="GO" id="GO:0004252">
    <property type="term" value="F:serine-type endopeptidase activity"/>
    <property type="evidence" value="ECO:0007669"/>
    <property type="project" value="InterPro"/>
</dbReference>
<dbReference type="InterPro" id="IPR001254">
    <property type="entry name" value="Trypsin_dom"/>
</dbReference>
<evidence type="ECO:0000313" key="7">
    <source>
        <dbReference type="Proteomes" id="UP001159428"/>
    </source>
</evidence>
<organism evidence="6 7">
    <name type="scientific">Pocillopora meandrina</name>
    <dbReference type="NCBI Taxonomy" id="46732"/>
    <lineage>
        <taxon>Eukaryota</taxon>
        <taxon>Metazoa</taxon>
        <taxon>Cnidaria</taxon>
        <taxon>Anthozoa</taxon>
        <taxon>Hexacorallia</taxon>
        <taxon>Scleractinia</taxon>
        <taxon>Astrocoeniina</taxon>
        <taxon>Pocilloporidae</taxon>
        <taxon>Pocillopora</taxon>
    </lineage>
</organism>
<feature type="domain" description="Peptidase S1" evidence="5">
    <location>
        <begin position="54"/>
        <end position="298"/>
    </location>
</feature>
<dbReference type="InterPro" id="IPR009003">
    <property type="entry name" value="Peptidase_S1_PA"/>
</dbReference>
<keyword evidence="2" id="KW-0378">Hydrolase</keyword>
<dbReference type="PANTHER" id="PTHR24252:SF18">
    <property type="entry name" value="OVOCHYMASE 1"/>
    <property type="match status" value="1"/>
</dbReference>
<dbReference type="SUPFAM" id="SSF50494">
    <property type="entry name" value="Trypsin-like serine proteases"/>
    <property type="match status" value="1"/>
</dbReference>
<evidence type="ECO:0000256" key="2">
    <source>
        <dbReference type="ARBA" id="ARBA00022801"/>
    </source>
</evidence>
<dbReference type="EMBL" id="CALNXJ010000062">
    <property type="protein sequence ID" value="CAH3156871.1"/>
    <property type="molecule type" value="Genomic_DNA"/>
</dbReference>
<keyword evidence="1" id="KW-0645">Protease</keyword>
<evidence type="ECO:0000313" key="6">
    <source>
        <dbReference type="EMBL" id="CAH3156871.1"/>
    </source>
</evidence>
<dbReference type="GO" id="GO:0006508">
    <property type="term" value="P:proteolysis"/>
    <property type="evidence" value="ECO:0007669"/>
    <property type="project" value="UniProtKB-KW"/>
</dbReference>
<accession>A0AAU9XRQ0</accession>
<dbReference type="InterPro" id="IPR043504">
    <property type="entry name" value="Peptidase_S1_PA_chymotrypsin"/>
</dbReference>
<dbReference type="CDD" id="cd00190">
    <property type="entry name" value="Tryp_SPc"/>
    <property type="match status" value="1"/>
</dbReference>
<dbReference type="PROSITE" id="PS00134">
    <property type="entry name" value="TRYPSIN_HIS"/>
    <property type="match status" value="1"/>
</dbReference>
<gene>
    <name evidence="6" type="ORF">PMEA_00029709</name>
</gene>
<dbReference type="PROSITE" id="PS50240">
    <property type="entry name" value="TRYPSIN_DOM"/>
    <property type="match status" value="1"/>
</dbReference>
<dbReference type="InterPro" id="IPR001314">
    <property type="entry name" value="Peptidase_S1A"/>
</dbReference>
<dbReference type="FunFam" id="2.40.10.10:FF:000003">
    <property type="entry name" value="Transmembrane serine protease 3"/>
    <property type="match status" value="1"/>
</dbReference>
<dbReference type="InterPro" id="IPR018114">
    <property type="entry name" value="TRYPSIN_HIS"/>
</dbReference>
<dbReference type="Gene3D" id="2.40.10.10">
    <property type="entry name" value="Trypsin-like serine proteases"/>
    <property type="match status" value="1"/>
</dbReference>
<evidence type="ECO:0000259" key="5">
    <source>
        <dbReference type="PROSITE" id="PS50240"/>
    </source>
</evidence>
<name>A0AAU9XRQ0_9CNID</name>
<proteinExistence type="predicted"/>
<evidence type="ECO:0000256" key="4">
    <source>
        <dbReference type="ARBA" id="ARBA00023157"/>
    </source>
</evidence>
<dbReference type="PRINTS" id="PR00722">
    <property type="entry name" value="CHYMOTRYPSIN"/>
</dbReference>